<feature type="chain" id="PRO_5012836695" evidence="7">
    <location>
        <begin position="16"/>
        <end position="495"/>
    </location>
</feature>
<evidence type="ECO:0000256" key="3">
    <source>
        <dbReference type="ARBA" id="ARBA00022801"/>
    </source>
</evidence>
<keyword evidence="4" id="KW-0325">Glycoprotein</keyword>
<dbReference type="PROSITE" id="PS00653">
    <property type="entry name" value="GLYCOSYL_HYDROL_F1_2"/>
    <property type="match status" value="1"/>
</dbReference>
<keyword evidence="5" id="KW-0326">Glycosidase</keyword>
<reference evidence="8" key="1">
    <citation type="submission" date="2014-10" db="EMBL/GenBank/DDBJ databases">
        <title>Glandular beta-glucosidases in juvenile Chrysomelina leaf beetles support the evolution of a host-plant-dependent chemical defence.</title>
        <authorList>
            <person name="Rahfeld P."/>
        </authorList>
    </citation>
    <scope>NUCLEOTIDE SEQUENCE</scope>
</reference>
<organism evidence="8">
    <name type="scientific">Chrysomela populi</name>
    <name type="common">Poplar leaf beetle</name>
    <name type="synonym">Melasoma populi</name>
    <dbReference type="NCBI Taxonomy" id="154003"/>
    <lineage>
        <taxon>Eukaryota</taxon>
        <taxon>Metazoa</taxon>
        <taxon>Ecdysozoa</taxon>
        <taxon>Arthropoda</taxon>
        <taxon>Hexapoda</taxon>
        <taxon>Insecta</taxon>
        <taxon>Pterygota</taxon>
        <taxon>Neoptera</taxon>
        <taxon>Endopterygota</taxon>
        <taxon>Coleoptera</taxon>
        <taxon>Polyphaga</taxon>
        <taxon>Cucujiformia</taxon>
        <taxon>Chrysomeloidea</taxon>
        <taxon>Chrysomelidae</taxon>
        <taxon>Chrysomelinae</taxon>
        <taxon>Chrysomelini</taxon>
        <taxon>Chrysomela</taxon>
    </lineage>
</organism>
<keyword evidence="7" id="KW-0732">Signal</keyword>
<proteinExistence type="evidence at transcript level"/>
<evidence type="ECO:0000256" key="7">
    <source>
        <dbReference type="SAM" id="SignalP"/>
    </source>
</evidence>
<dbReference type="InterPro" id="IPR017853">
    <property type="entry name" value="GH"/>
</dbReference>
<evidence type="ECO:0000256" key="5">
    <source>
        <dbReference type="ARBA" id="ARBA00023295"/>
    </source>
</evidence>
<evidence type="ECO:0000256" key="2">
    <source>
        <dbReference type="ARBA" id="ARBA00011738"/>
    </source>
</evidence>
<dbReference type="PRINTS" id="PR00131">
    <property type="entry name" value="GLHYDRLASE1"/>
</dbReference>
<dbReference type="Pfam" id="PF00232">
    <property type="entry name" value="Glyco_hydro_1"/>
    <property type="match status" value="1"/>
</dbReference>
<dbReference type="EMBL" id="GBUH01000006">
    <property type="protein sequence ID" value="JAO03636.1"/>
    <property type="molecule type" value="mRNA"/>
</dbReference>
<name>A0A0S7EEV2_CHRPP</name>
<evidence type="ECO:0000313" key="8">
    <source>
        <dbReference type="EMBL" id="JAO03636.1"/>
    </source>
</evidence>
<evidence type="ECO:0000256" key="6">
    <source>
        <dbReference type="RuleBase" id="RU003690"/>
    </source>
</evidence>
<dbReference type="SUPFAM" id="SSF51445">
    <property type="entry name" value="(Trans)glycosidases"/>
    <property type="match status" value="1"/>
</dbReference>
<dbReference type="AlphaFoldDB" id="A0A0S7EEV2"/>
<comment type="subunit">
    <text evidence="2">Homodimer.</text>
</comment>
<evidence type="ECO:0000256" key="1">
    <source>
        <dbReference type="ARBA" id="ARBA00010838"/>
    </source>
</evidence>
<protein>
    <submittedName>
        <fullName evidence="8">Putative glycosyl hydrolase</fullName>
    </submittedName>
</protein>
<dbReference type="InterPro" id="IPR033132">
    <property type="entry name" value="GH_1_N_CS"/>
</dbReference>
<evidence type="ECO:0000256" key="4">
    <source>
        <dbReference type="ARBA" id="ARBA00023180"/>
    </source>
</evidence>
<dbReference type="PANTHER" id="PTHR10353">
    <property type="entry name" value="GLYCOSYL HYDROLASE"/>
    <property type="match status" value="1"/>
</dbReference>
<dbReference type="GO" id="GO:0008422">
    <property type="term" value="F:beta-glucosidase activity"/>
    <property type="evidence" value="ECO:0007669"/>
    <property type="project" value="TreeGrafter"/>
</dbReference>
<comment type="similarity">
    <text evidence="1 6">Belongs to the glycosyl hydrolase 1 family.</text>
</comment>
<accession>A0A0S7EEV2</accession>
<sequence length="495" mass="57201">MEYLYILCFLASCYATLNNKKFPDDFMFGTATSSYQIEGAWNEDGKGENIWDRLLHTNPNFTVNGDNGDITCNSYHKYKEDVALVKDLNVTHYRFSLAWARLLPNGHVDQINDAGVQYYKNLIRELRANNIEPLVTIYHWDLPQGLQDEGGWTSSDIVDRYADYARLCFRLFGGDVRYWMTFNEPKEFCWQGYGEGTNAPGIKAAGTGEYLCAHHVLKAHATAWHIYDEEFRSTQNGQVGIVLDTNWYEPATNSTEDKIASDTKLQFIFGWYANPIFRGDYPEVMRNNIQRRSLAQGLTKSRLPEFTPEEIEYVKGTADFLGVNMYSSALVAPIENPDVNAMGYEADSEVRDWLSENWKKGASPWLVVTPWGVQKLLRWIKEQYNNPRIIITENGYSDYDGTLDDVDRIDYIQQYLSGVRDAMDEDGVDVFGYTVWSLLDNLEWVYGFTNKFGLYHVDFNSPNRTRTAKKSVGFYQNIIRTRCLVDYCIDIQNYW</sequence>
<dbReference type="FunFam" id="3.20.20.80:FF:000013">
    <property type="entry name" value="lactase-phlorizin hydrolase"/>
    <property type="match status" value="1"/>
</dbReference>
<dbReference type="GO" id="GO:0005975">
    <property type="term" value="P:carbohydrate metabolic process"/>
    <property type="evidence" value="ECO:0007669"/>
    <property type="project" value="InterPro"/>
</dbReference>
<keyword evidence="3 8" id="KW-0378">Hydrolase</keyword>
<dbReference type="PANTHER" id="PTHR10353:SF36">
    <property type="entry name" value="LP05116P"/>
    <property type="match status" value="1"/>
</dbReference>
<dbReference type="Gene3D" id="3.20.20.80">
    <property type="entry name" value="Glycosidases"/>
    <property type="match status" value="1"/>
</dbReference>
<dbReference type="InterPro" id="IPR001360">
    <property type="entry name" value="Glyco_hydro_1"/>
</dbReference>
<feature type="signal peptide" evidence="7">
    <location>
        <begin position="1"/>
        <end position="15"/>
    </location>
</feature>